<comment type="caution">
    <text evidence="1">The sequence shown here is derived from an EMBL/GenBank/DDBJ whole genome shotgun (WGS) entry which is preliminary data.</text>
</comment>
<name>A0A7V8SWH3_9BACT</name>
<evidence type="ECO:0000313" key="2">
    <source>
        <dbReference type="Proteomes" id="UP000567293"/>
    </source>
</evidence>
<dbReference type="EMBL" id="JACDQQ010000783">
    <property type="protein sequence ID" value="MBA0084944.1"/>
    <property type="molecule type" value="Genomic_DNA"/>
</dbReference>
<accession>A0A7V8SWH3</accession>
<reference evidence="1" key="1">
    <citation type="submission" date="2020-06" db="EMBL/GenBank/DDBJ databases">
        <title>Legume-microbial interactions unlock mineral nutrients during tropical forest succession.</title>
        <authorList>
            <person name="Epihov D.Z."/>
        </authorList>
    </citation>
    <scope>NUCLEOTIDE SEQUENCE [LARGE SCALE GENOMIC DNA]</scope>
    <source>
        <strain evidence="1">Pan2503</strain>
    </source>
</reference>
<dbReference type="AlphaFoldDB" id="A0A7V8SWH3"/>
<organism evidence="1 2">
    <name type="scientific">Candidatus Acidiferrum panamense</name>
    <dbReference type="NCBI Taxonomy" id="2741543"/>
    <lineage>
        <taxon>Bacteria</taxon>
        <taxon>Pseudomonadati</taxon>
        <taxon>Acidobacteriota</taxon>
        <taxon>Terriglobia</taxon>
        <taxon>Candidatus Acidiferrales</taxon>
        <taxon>Candidatus Acidiferrum</taxon>
    </lineage>
</organism>
<dbReference type="Proteomes" id="UP000567293">
    <property type="component" value="Unassembled WGS sequence"/>
</dbReference>
<gene>
    <name evidence="1" type="ORF">HRJ53_08110</name>
</gene>
<protein>
    <submittedName>
        <fullName evidence="1">Uncharacterized protein</fullName>
    </submittedName>
</protein>
<proteinExistence type="predicted"/>
<evidence type="ECO:0000313" key="1">
    <source>
        <dbReference type="EMBL" id="MBA0084944.1"/>
    </source>
</evidence>
<keyword evidence="2" id="KW-1185">Reference proteome</keyword>
<sequence>MIRHSPDRYHVREDAATRFGGHSLVVDPFIHRIYIAHFGSVAIYEAVPGE</sequence>